<protein>
    <submittedName>
        <fullName evidence="7">Inorganic phosphate transporter</fullName>
    </submittedName>
</protein>
<evidence type="ECO:0000256" key="4">
    <source>
        <dbReference type="ARBA" id="ARBA00022989"/>
    </source>
</evidence>
<accession>A0A5S3YK91</accession>
<keyword evidence="3 6" id="KW-0812">Transmembrane</keyword>
<evidence type="ECO:0000256" key="5">
    <source>
        <dbReference type="ARBA" id="ARBA00023136"/>
    </source>
</evidence>
<keyword evidence="2" id="KW-0813">Transport</keyword>
<sequence>MDIIASYGTVLVLIAAAVGFFMAYGIGANDVANAMGTSVGSKALTIKQ</sequence>
<reference evidence="8" key="2">
    <citation type="submission" date="2019-06" db="EMBL/GenBank/DDBJ databases">
        <title>Co-occurence of chitin degradation, pigmentation and bioactivity in marine Pseudoalteromonas.</title>
        <authorList>
            <person name="Sonnenschein E.C."/>
            <person name="Bech P.K."/>
        </authorList>
    </citation>
    <scope>NUCLEOTIDE SEQUENCE [LARGE SCALE GENOMIC DNA]</scope>
    <source>
        <strain evidence="8">S1189</strain>
    </source>
</reference>
<dbReference type="GO" id="GO:0005315">
    <property type="term" value="F:phosphate transmembrane transporter activity"/>
    <property type="evidence" value="ECO:0007669"/>
    <property type="project" value="InterPro"/>
</dbReference>
<comment type="caution">
    <text evidence="7">The sequence shown here is derived from an EMBL/GenBank/DDBJ whole genome shotgun (WGS) entry which is preliminary data.</text>
</comment>
<dbReference type="PANTHER" id="PTHR11101:SF80">
    <property type="entry name" value="PHOSPHATE TRANSPORTER"/>
    <property type="match status" value="1"/>
</dbReference>
<dbReference type="PANTHER" id="PTHR11101">
    <property type="entry name" value="PHOSPHATE TRANSPORTER"/>
    <property type="match status" value="1"/>
</dbReference>
<evidence type="ECO:0000256" key="2">
    <source>
        <dbReference type="ARBA" id="ARBA00022448"/>
    </source>
</evidence>
<feature type="non-terminal residue" evidence="7">
    <location>
        <position position="48"/>
    </location>
</feature>
<keyword evidence="4 6" id="KW-1133">Transmembrane helix</keyword>
<proteinExistence type="predicted"/>
<dbReference type="InterPro" id="IPR001204">
    <property type="entry name" value="Phos_transporter"/>
</dbReference>
<dbReference type="GO" id="GO:0035435">
    <property type="term" value="P:phosphate ion transmembrane transport"/>
    <property type="evidence" value="ECO:0007669"/>
    <property type="project" value="TreeGrafter"/>
</dbReference>
<organism evidence="7 8">
    <name type="scientific">Pseudoalteromonas phenolica</name>
    <dbReference type="NCBI Taxonomy" id="161398"/>
    <lineage>
        <taxon>Bacteria</taxon>
        <taxon>Pseudomonadati</taxon>
        <taxon>Pseudomonadota</taxon>
        <taxon>Gammaproteobacteria</taxon>
        <taxon>Alteromonadales</taxon>
        <taxon>Pseudoalteromonadaceae</taxon>
        <taxon>Pseudoalteromonas</taxon>
    </lineage>
</organism>
<dbReference type="GO" id="GO:0016020">
    <property type="term" value="C:membrane"/>
    <property type="evidence" value="ECO:0007669"/>
    <property type="project" value="UniProtKB-SubCell"/>
</dbReference>
<evidence type="ECO:0000256" key="3">
    <source>
        <dbReference type="ARBA" id="ARBA00022692"/>
    </source>
</evidence>
<dbReference type="Proteomes" id="UP000307362">
    <property type="component" value="Unassembled WGS sequence"/>
</dbReference>
<reference evidence="7 8" key="1">
    <citation type="submission" date="2017-12" db="EMBL/GenBank/DDBJ databases">
        <authorList>
            <person name="Paulsen S."/>
            <person name="Gram L.K."/>
        </authorList>
    </citation>
    <scope>NUCLEOTIDE SEQUENCE [LARGE SCALE GENOMIC DNA]</scope>
    <source>
        <strain evidence="7 8">S1189</strain>
    </source>
</reference>
<dbReference type="EMBL" id="PNCM01000443">
    <property type="protein sequence ID" value="TMP74358.1"/>
    <property type="molecule type" value="Genomic_DNA"/>
</dbReference>
<name>A0A5S3YK91_9GAMM</name>
<gene>
    <name evidence="7" type="ORF">CWB73_22205</name>
</gene>
<evidence type="ECO:0000256" key="6">
    <source>
        <dbReference type="SAM" id="Phobius"/>
    </source>
</evidence>
<evidence type="ECO:0000313" key="8">
    <source>
        <dbReference type="Proteomes" id="UP000307362"/>
    </source>
</evidence>
<feature type="transmembrane region" description="Helical" evidence="6">
    <location>
        <begin position="7"/>
        <end position="26"/>
    </location>
</feature>
<comment type="subcellular location">
    <subcellularLocation>
        <location evidence="1">Membrane</location>
        <topology evidence="1">Multi-pass membrane protein</topology>
    </subcellularLocation>
</comment>
<evidence type="ECO:0000256" key="1">
    <source>
        <dbReference type="ARBA" id="ARBA00004141"/>
    </source>
</evidence>
<evidence type="ECO:0000313" key="7">
    <source>
        <dbReference type="EMBL" id="TMP74358.1"/>
    </source>
</evidence>
<keyword evidence="5 6" id="KW-0472">Membrane</keyword>
<dbReference type="AlphaFoldDB" id="A0A5S3YK91"/>